<accession>A0ABD2P3H5</accession>
<dbReference type="AlphaFoldDB" id="A0ABD2P3H5"/>
<keyword evidence="2" id="KW-1185">Reference proteome</keyword>
<organism evidence="1 2">
    <name type="scientific">Cryptolaemus montrouzieri</name>
    <dbReference type="NCBI Taxonomy" id="559131"/>
    <lineage>
        <taxon>Eukaryota</taxon>
        <taxon>Metazoa</taxon>
        <taxon>Ecdysozoa</taxon>
        <taxon>Arthropoda</taxon>
        <taxon>Hexapoda</taxon>
        <taxon>Insecta</taxon>
        <taxon>Pterygota</taxon>
        <taxon>Neoptera</taxon>
        <taxon>Endopterygota</taxon>
        <taxon>Coleoptera</taxon>
        <taxon>Polyphaga</taxon>
        <taxon>Cucujiformia</taxon>
        <taxon>Coccinelloidea</taxon>
        <taxon>Coccinellidae</taxon>
        <taxon>Scymninae</taxon>
        <taxon>Scymnini</taxon>
        <taxon>Cryptolaemus</taxon>
    </lineage>
</organism>
<reference evidence="1 2" key="1">
    <citation type="journal article" date="2021" name="BMC Biol.">
        <title>Horizontally acquired antibacterial genes associated with adaptive radiation of ladybird beetles.</title>
        <authorList>
            <person name="Li H.S."/>
            <person name="Tang X.F."/>
            <person name="Huang Y.H."/>
            <person name="Xu Z.Y."/>
            <person name="Chen M.L."/>
            <person name="Du X.Y."/>
            <person name="Qiu B.Y."/>
            <person name="Chen P.T."/>
            <person name="Zhang W."/>
            <person name="Slipinski A."/>
            <person name="Escalona H.E."/>
            <person name="Waterhouse R.M."/>
            <person name="Zwick A."/>
            <person name="Pang H."/>
        </authorList>
    </citation>
    <scope>NUCLEOTIDE SEQUENCE [LARGE SCALE GENOMIC DNA]</scope>
    <source>
        <strain evidence="1">SYSU2018</strain>
    </source>
</reference>
<name>A0ABD2P3H5_9CUCU</name>
<comment type="caution">
    <text evidence="1">The sequence shown here is derived from an EMBL/GenBank/DDBJ whole genome shotgun (WGS) entry which is preliminary data.</text>
</comment>
<evidence type="ECO:0000313" key="1">
    <source>
        <dbReference type="EMBL" id="KAL3285249.1"/>
    </source>
</evidence>
<dbReference type="Proteomes" id="UP001516400">
    <property type="component" value="Unassembled WGS sequence"/>
</dbReference>
<proteinExistence type="predicted"/>
<evidence type="ECO:0000313" key="2">
    <source>
        <dbReference type="Proteomes" id="UP001516400"/>
    </source>
</evidence>
<sequence>SWKQWKQYLIELYINEERESDSERQADLEEEEIVFAVISNESVTKAIQKLKNREAPGIDNITNEMIKYGKNTLITITLLGALTKLFPGILRDKITEVTDINGEQQGFRRNRTTTMQSS</sequence>
<gene>
    <name evidence="1" type="ORF">HHI36_019359</name>
</gene>
<feature type="non-terminal residue" evidence="1">
    <location>
        <position position="1"/>
    </location>
</feature>
<protein>
    <submittedName>
        <fullName evidence="1">Uncharacterized protein</fullName>
    </submittedName>
</protein>
<dbReference type="EMBL" id="JABFTP020000165">
    <property type="protein sequence ID" value="KAL3285249.1"/>
    <property type="molecule type" value="Genomic_DNA"/>
</dbReference>